<evidence type="ECO:0000256" key="16">
    <source>
        <dbReference type="PIRSR" id="PIRSR601508-2"/>
    </source>
</evidence>
<dbReference type="OrthoDB" id="5984008at2759"/>
<evidence type="ECO:0000256" key="9">
    <source>
        <dbReference type="ARBA" id="ARBA00023170"/>
    </source>
</evidence>
<feature type="transmembrane region" description="Helical" evidence="19">
    <location>
        <begin position="605"/>
        <end position="628"/>
    </location>
</feature>
<feature type="region of interest" description="Disordered" evidence="18">
    <location>
        <begin position="858"/>
        <end position="884"/>
    </location>
</feature>
<dbReference type="GO" id="GO:0038023">
    <property type="term" value="F:signaling receptor activity"/>
    <property type="evidence" value="ECO:0007669"/>
    <property type="project" value="InterPro"/>
</dbReference>
<evidence type="ECO:0000313" key="24">
    <source>
        <dbReference type="Proteomes" id="UP000549394"/>
    </source>
</evidence>
<reference evidence="23 24" key="1">
    <citation type="submission" date="2020-08" db="EMBL/GenBank/DDBJ databases">
        <authorList>
            <person name="Hejnol A."/>
        </authorList>
    </citation>
    <scope>NUCLEOTIDE SEQUENCE [LARGE SCALE GENOMIC DNA]</scope>
</reference>
<evidence type="ECO:0000256" key="8">
    <source>
        <dbReference type="ARBA" id="ARBA00023136"/>
    </source>
</evidence>
<dbReference type="EMBL" id="CAJFCJ010000002">
    <property type="protein sequence ID" value="CAD5111995.1"/>
    <property type="molecule type" value="Genomic_DNA"/>
</dbReference>
<gene>
    <name evidence="23" type="ORF">DGYR_LOCUS1206</name>
</gene>
<keyword evidence="11" id="KW-0628">Postsynaptic cell membrane</keyword>
<accession>A0A7I8V6P8</accession>
<evidence type="ECO:0000256" key="3">
    <source>
        <dbReference type="ARBA" id="ARBA00022475"/>
    </source>
</evidence>
<evidence type="ECO:0000256" key="14">
    <source>
        <dbReference type="ARBA" id="ARBA00034100"/>
    </source>
</evidence>
<dbReference type="GO" id="GO:0015276">
    <property type="term" value="F:ligand-gated monoatomic ion channel activity"/>
    <property type="evidence" value="ECO:0007669"/>
    <property type="project" value="InterPro"/>
</dbReference>
<dbReference type="PRINTS" id="PR00177">
    <property type="entry name" value="NMDARECEPTOR"/>
</dbReference>
<protein>
    <submittedName>
        <fullName evidence="23">Uncharacterized protein</fullName>
    </submittedName>
</protein>
<feature type="binding site" evidence="15">
    <location>
        <position position="740"/>
    </location>
    <ligand>
        <name>L-glutamate</name>
        <dbReference type="ChEBI" id="CHEBI:29985"/>
    </ligand>
</feature>
<dbReference type="InterPro" id="IPR028082">
    <property type="entry name" value="Peripla_BP_I"/>
</dbReference>
<keyword evidence="3" id="KW-1003">Cell membrane</keyword>
<evidence type="ECO:0000256" key="1">
    <source>
        <dbReference type="ARBA" id="ARBA00004651"/>
    </source>
</evidence>
<name>A0A7I8V6P8_9ANNE</name>
<dbReference type="Gene3D" id="1.10.287.70">
    <property type="match status" value="1"/>
</dbReference>
<keyword evidence="17" id="KW-1015">Disulfide bond</keyword>
<dbReference type="FunFam" id="3.40.190.10:FF:000024">
    <property type="entry name" value="Glutamate receptor, ionotropic, delta 1"/>
    <property type="match status" value="1"/>
</dbReference>
<dbReference type="SMART" id="SM00079">
    <property type="entry name" value="PBPe"/>
    <property type="match status" value="1"/>
</dbReference>
<comment type="caution">
    <text evidence="23">The sequence shown here is derived from an EMBL/GenBank/DDBJ whole genome shotgun (WGS) entry which is preliminary data.</text>
</comment>
<organism evidence="23 24">
    <name type="scientific">Dimorphilus gyrociliatus</name>
    <dbReference type="NCBI Taxonomy" id="2664684"/>
    <lineage>
        <taxon>Eukaryota</taxon>
        <taxon>Metazoa</taxon>
        <taxon>Spiralia</taxon>
        <taxon>Lophotrochozoa</taxon>
        <taxon>Annelida</taxon>
        <taxon>Polychaeta</taxon>
        <taxon>Polychaeta incertae sedis</taxon>
        <taxon>Dinophilidae</taxon>
        <taxon>Dimorphilus</taxon>
    </lineage>
</organism>
<evidence type="ECO:0000256" key="12">
    <source>
        <dbReference type="ARBA" id="ARBA00023286"/>
    </source>
</evidence>
<evidence type="ECO:0000259" key="22">
    <source>
        <dbReference type="SMART" id="SM00918"/>
    </source>
</evidence>
<dbReference type="Pfam" id="PF01094">
    <property type="entry name" value="ANF_receptor"/>
    <property type="match status" value="1"/>
</dbReference>
<dbReference type="Pfam" id="PF10613">
    <property type="entry name" value="Lig_chan-Glu_bd"/>
    <property type="match status" value="1"/>
</dbReference>
<feature type="signal peptide" evidence="20">
    <location>
        <begin position="1"/>
        <end position="19"/>
    </location>
</feature>
<feature type="transmembrane region" description="Helical" evidence="19">
    <location>
        <begin position="825"/>
        <end position="848"/>
    </location>
</feature>
<dbReference type="Pfam" id="PF00060">
    <property type="entry name" value="Lig_chan"/>
    <property type="match status" value="1"/>
</dbReference>
<keyword evidence="6" id="KW-0770">Synapse</keyword>
<evidence type="ECO:0000256" key="2">
    <source>
        <dbReference type="ARBA" id="ARBA00022448"/>
    </source>
</evidence>
<evidence type="ECO:0000256" key="10">
    <source>
        <dbReference type="ARBA" id="ARBA00023180"/>
    </source>
</evidence>
<dbReference type="Gene3D" id="3.40.190.10">
    <property type="entry name" value="Periplasmic binding protein-like II"/>
    <property type="match status" value="1"/>
</dbReference>
<feature type="disulfide bond" evidence="17">
    <location>
        <begin position="752"/>
        <end position="808"/>
    </location>
</feature>
<comment type="subcellular location">
    <subcellularLocation>
        <location evidence="1">Cell membrane</location>
        <topology evidence="1">Multi-pass membrane protein</topology>
    </subcellularLocation>
    <subcellularLocation>
        <location evidence="14">Postsynaptic cell membrane</location>
    </subcellularLocation>
</comment>
<dbReference type="Gene3D" id="3.40.50.2300">
    <property type="match status" value="2"/>
</dbReference>
<dbReference type="Proteomes" id="UP000549394">
    <property type="component" value="Unassembled WGS sequence"/>
</dbReference>
<dbReference type="SMART" id="SM00918">
    <property type="entry name" value="Lig_chan-Glu_bd"/>
    <property type="match status" value="1"/>
</dbReference>
<evidence type="ECO:0000259" key="21">
    <source>
        <dbReference type="SMART" id="SM00079"/>
    </source>
</evidence>
<dbReference type="SUPFAM" id="SSF81324">
    <property type="entry name" value="Voltage-gated potassium channels"/>
    <property type="match status" value="1"/>
</dbReference>
<dbReference type="CDD" id="cd13717">
    <property type="entry name" value="PBP2_iGluR_putative"/>
    <property type="match status" value="1"/>
</dbReference>
<feature type="domain" description="Ionotropic glutamate receptor L-glutamate and glycine-binding" evidence="22">
    <location>
        <begin position="411"/>
        <end position="474"/>
    </location>
</feature>
<evidence type="ECO:0000256" key="13">
    <source>
        <dbReference type="ARBA" id="ARBA00023303"/>
    </source>
</evidence>
<evidence type="ECO:0000256" key="20">
    <source>
        <dbReference type="SAM" id="SignalP"/>
    </source>
</evidence>
<dbReference type="PANTHER" id="PTHR18966">
    <property type="entry name" value="IONOTROPIC GLUTAMATE RECEPTOR"/>
    <property type="match status" value="1"/>
</dbReference>
<keyword evidence="5 19" id="KW-1133">Transmembrane helix</keyword>
<keyword evidence="2" id="KW-0813">Transport</keyword>
<evidence type="ECO:0000256" key="17">
    <source>
        <dbReference type="PIRSR" id="PIRSR601508-3"/>
    </source>
</evidence>
<evidence type="ECO:0000256" key="18">
    <source>
        <dbReference type="SAM" id="MobiDB-lite"/>
    </source>
</evidence>
<keyword evidence="13" id="KW-0407">Ion channel</keyword>
<evidence type="ECO:0000256" key="7">
    <source>
        <dbReference type="ARBA" id="ARBA00023065"/>
    </source>
</evidence>
<keyword evidence="24" id="KW-1185">Reference proteome</keyword>
<keyword evidence="20" id="KW-0732">Signal</keyword>
<evidence type="ECO:0000256" key="6">
    <source>
        <dbReference type="ARBA" id="ARBA00023018"/>
    </source>
</evidence>
<keyword evidence="9" id="KW-0675">Receptor</keyword>
<dbReference type="InterPro" id="IPR019594">
    <property type="entry name" value="Glu/Gly-bd"/>
</dbReference>
<keyword evidence="7" id="KW-0406">Ion transport</keyword>
<dbReference type="GO" id="GO:0045211">
    <property type="term" value="C:postsynaptic membrane"/>
    <property type="evidence" value="ECO:0007669"/>
    <property type="project" value="UniProtKB-SubCell"/>
</dbReference>
<feature type="domain" description="Ionotropic glutamate receptor C-terminal" evidence="21">
    <location>
        <begin position="392"/>
        <end position="803"/>
    </location>
</feature>
<evidence type="ECO:0000256" key="19">
    <source>
        <dbReference type="SAM" id="Phobius"/>
    </source>
</evidence>
<keyword evidence="4 19" id="KW-0812">Transmembrane</keyword>
<keyword evidence="12" id="KW-1071">Ligand-gated ion channel</keyword>
<feature type="site" description="Crucial to convey clamshell closure to channel opening" evidence="16">
    <location>
        <position position="635"/>
    </location>
</feature>
<dbReference type="InterPro" id="IPR001828">
    <property type="entry name" value="ANF_lig-bd_rcpt"/>
</dbReference>
<feature type="disulfide bond" evidence="17">
    <location>
        <begin position="74"/>
        <end position="313"/>
    </location>
</feature>
<evidence type="ECO:0000256" key="15">
    <source>
        <dbReference type="PIRSR" id="PIRSR601508-1"/>
    </source>
</evidence>
<sequence length="884" mass="100211">MQTWGILFFVIFFLRPTRTIRFISVIDDSNFDQVSRNLEDAIENVNQTILDGKIELHIIRTKKEETYNTVKEICSIVSKGVTAILDFSNRMGTVNLQALANDSGIAHISSVPSIYEPTASLNTTLNIRPLEFHYINIIRTIVDIENLTNVGVIYDSSFDLNKIPKTLLRNLPCQHLYLKLKTSEADMINQLETLKKADLDHLFVAASSKMAAKFLKIGEKMGMMSFKYHWYVMSMNVPPCKDCPLKDTIVQISPVIDESSQSSYSVYKSSYDTSPIVDVSRAYIFDMIHLIASSIGDLISQGKFGNEIQYNDCLLDSSTDKTGYEKATLLLDTIFKKTRSGVTGLLKGIQPGVLEQDSSLRLTRSKEIGSWSKKTGLIRLNGSISENYMQKIYRVVTVTEPPFVFNSSKLPSGISEYYYDEVSGQYYYGYCIELLNKIKDKLKFKYILYQSPDGLYGSMNSTRHWNGMIKELIEDRADIMIGAVSVMAERENVVDFTVPFYDLVGITILMKKPKFEYTVFRFLNVLERAVWGCIFSAFVIVSVLLCVFDKYSPYSYQNNKESWDGQGDEPRVFTLKEGLWFCMTSLTPQGGGEAPRALSGRLVAATWWMFGFIMIATYTANLAAFLTVSRLDEPISSLDDLAKQFKVKYAPQSATATQTYFERMADIEEKFYSIWKSMSLNDSLDQFERAKLAVWDYPVSDKFTNMWAAMKESGFPLSLEEAKNRIKNPPSGQEFAFIGDATQNKYAANIDCALWEVGEEFSRKPYALAVQEGSTLKNQLSSVVLQLLNQRVLEDLKSRWWDFGKVKCEKIEDESDGISIKNIGGVFLVIFIGIGLGLLTLAFEYYWYKLRPAWNDKREDKGNSSTTITTQANSNAHSNGGFMN</sequence>
<keyword evidence="8 19" id="KW-0472">Membrane</keyword>
<feature type="transmembrane region" description="Helical" evidence="19">
    <location>
        <begin position="529"/>
        <end position="548"/>
    </location>
</feature>
<dbReference type="SUPFAM" id="SSF53850">
    <property type="entry name" value="Periplasmic binding protein-like II"/>
    <property type="match status" value="1"/>
</dbReference>
<feature type="binding site" evidence="15">
    <location>
        <position position="490"/>
    </location>
    <ligand>
        <name>L-glutamate</name>
        <dbReference type="ChEBI" id="CHEBI:29985"/>
    </ligand>
</feature>
<dbReference type="InterPro" id="IPR001508">
    <property type="entry name" value="Iono_Glu_rcpt_met"/>
</dbReference>
<feature type="binding site" evidence="15">
    <location>
        <position position="485"/>
    </location>
    <ligand>
        <name>L-glutamate</name>
        <dbReference type="ChEBI" id="CHEBI:29985"/>
    </ligand>
</feature>
<feature type="chain" id="PRO_5029674094" evidence="20">
    <location>
        <begin position="20"/>
        <end position="884"/>
    </location>
</feature>
<evidence type="ECO:0000313" key="23">
    <source>
        <dbReference type="EMBL" id="CAD5111995.1"/>
    </source>
</evidence>
<feature type="compositionally biased region" description="Polar residues" evidence="18">
    <location>
        <begin position="863"/>
        <end position="878"/>
    </location>
</feature>
<dbReference type="SUPFAM" id="SSF53822">
    <property type="entry name" value="Periplasmic binding protein-like I"/>
    <property type="match status" value="1"/>
</dbReference>
<dbReference type="AlphaFoldDB" id="A0A7I8V6P8"/>
<evidence type="ECO:0000256" key="11">
    <source>
        <dbReference type="ARBA" id="ARBA00023257"/>
    </source>
</evidence>
<dbReference type="FunFam" id="1.10.287.70:FF:000143">
    <property type="entry name" value="Probable glutamate receptor"/>
    <property type="match status" value="1"/>
</dbReference>
<proteinExistence type="predicted"/>
<evidence type="ECO:0000256" key="5">
    <source>
        <dbReference type="ARBA" id="ARBA00022989"/>
    </source>
</evidence>
<dbReference type="InterPro" id="IPR015683">
    <property type="entry name" value="Ionotropic_Glu_rcpt"/>
</dbReference>
<dbReference type="InterPro" id="IPR001320">
    <property type="entry name" value="Iontro_rcpt_C"/>
</dbReference>
<evidence type="ECO:0000256" key="4">
    <source>
        <dbReference type="ARBA" id="ARBA00022692"/>
    </source>
</evidence>
<keyword evidence="10" id="KW-0325">Glycoprotein</keyword>
<feature type="binding site" evidence="15">
    <location>
        <position position="657"/>
    </location>
    <ligand>
        <name>L-glutamate</name>
        <dbReference type="ChEBI" id="CHEBI:29985"/>
    </ligand>
</feature>